<comment type="caution">
    <text evidence="10">The sequence shown here is derived from an EMBL/GenBank/DDBJ whole genome shotgun (WGS) entry which is preliminary data.</text>
</comment>
<dbReference type="EMBL" id="RHFK02000010">
    <property type="protein sequence ID" value="TWW70359.1"/>
    <property type="molecule type" value="Genomic_DNA"/>
</dbReference>
<accession>A0A5C6NUK2</accession>
<keyword evidence="1 6" id="KW-0645">Protease</keyword>
<dbReference type="SUPFAM" id="SSF51197">
    <property type="entry name" value="Clavaminate synthase-like"/>
    <property type="match status" value="1"/>
</dbReference>
<feature type="domain" description="JmjC" evidence="9">
    <location>
        <begin position="398"/>
        <end position="520"/>
    </location>
</feature>
<dbReference type="InterPro" id="IPR001314">
    <property type="entry name" value="Peptidase_S1A"/>
</dbReference>
<dbReference type="InterPro" id="IPR033116">
    <property type="entry name" value="TRYPSIN_SER"/>
</dbReference>
<dbReference type="PROSITE" id="PS50240">
    <property type="entry name" value="TRYPSIN_DOM"/>
    <property type="match status" value="1"/>
</dbReference>
<dbReference type="PRINTS" id="PR00722">
    <property type="entry name" value="CHYMOTRYPSIN"/>
</dbReference>
<proteinExistence type="predicted"/>
<dbReference type="InterPro" id="IPR018114">
    <property type="entry name" value="TRYPSIN_HIS"/>
</dbReference>
<keyword evidence="3 6" id="KW-0378">Hydrolase</keyword>
<evidence type="ECO:0000256" key="7">
    <source>
        <dbReference type="SAM" id="SignalP"/>
    </source>
</evidence>
<dbReference type="Gene3D" id="2.60.120.650">
    <property type="entry name" value="Cupin"/>
    <property type="match status" value="1"/>
</dbReference>
<dbReference type="AlphaFoldDB" id="A0A5C6NUK2"/>
<dbReference type="Pfam" id="PF13621">
    <property type="entry name" value="Cupin_8"/>
    <property type="match status" value="1"/>
</dbReference>
<gene>
    <name evidence="10" type="ORF">D4764_18G0011650</name>
</gene>
<dbReference type="SUPFAM" id="SSF50494">
    <property type="entry name" value="Trypsin-like serine proteases"/>
    <property type="match status" value="1"/>
</dbReference>
<dbReference type="InterPro" id="IPR001254">
    <property type="entry name" value="Trypsin_dom"/>
</dbReference>
<evidence type="ECO:0000313" key="11">
    <source>
        <dbReference type="Proteomes" id="UP000324091"/>
    </source>
</evidence>
<name>A0A5C6NUK2_9TELE</name>
<dbReference type="GO" id="GO:0006508">
    <property type="term" value="P:proteolysis"/>
    <property type="evidence" value="ECO:0007669"/>
    <property type="project" value="UniProtKB-KW"/>
</dbReference>
<feature type="domain" description="Peptidase S1" evidence="8">
    <location>
        <begin position="27"/>
        <end position="255"/>
    </location>
</feature>
<evidence type="ECO:0000256" key="2">
    <source>
        <dbReference type="ARBA" id="ARBA00022729"/>
    </source>
</evidence>
<dbReference type="PANTHER" id="PTHR24252:SF7">
    <property type="entry name" value="HYALIN"/>
    <property type="match status" value="1"/>
</dbReference>
<dbReference type="GO" id="GO:0004252">
    <property type="term" value="F:serine-type endopeptidase activity"/>
    <property type="evidence" value="ECO:0007669"/>
    <property type="project" value="InterPro"/>
</dbReference>
<evidence type="ECO:0000256" key="6">
    <source>
        <dbReference type="RuleBase" id="RU363034"/>
    </source>
</evidence>
<dbReference type="PROSITE" id="PS51184">
    <property type="entry name" value="JMJC"/>
    <property type="match status" value="1"/>
</dbReference>
<dbReference type="Pfam" id="PF00089">
    <property type="entry name" value="Trypsin"/>
    <property type="match status" value="1"/>
</dbReference>
<evidence type="ECO:0000256" key="4">
    <source>
        <dbReference type="ARBA" id="ARBA00022825"/>
    </source>
</evidence>
<organism evidence="10 11">
    <name type="scientific">Takifugu flavidus</name>
    <name type="common">sansaifugu</name>
    <dbReference type="NCBI Taxonomy" id="433684"/>
    <lineage>
        <taxon>Eukaryota</taxon>
        <taxon>Metazoa</taxon>
        <taxon>Chordata</taxon>
        <taxon>Craniata</taxon>
        <taxon>Vertebrata</taxon>
        <taxon>Euteleostomi</taxon>
        <taxon>Actinopterygii</taxon>
        <taxon>Neopterygii</taxon>
        <taxon>Teleostei</taxon>
        <taxon>Neoteleostei</taxon>
        <taxon>Acanthomorphata</taxon>
        <taxon>Eupercaria</taxon>
        <taxon>Tetraodontiformes</taxon>
        <taxon>Tetradontoidea</taxon>
        <taxon>Tetraodontidae</taxon>
        <taxon>Takifugu</taxon>
    </lineage>
</organism>
<feature type="chain" id="PRO_5022947601" evidence="7">
    <location>
        <begin position="20"/>
        <end position="520"/>
    </location>
</feature>
<dbReference type="Gene3D" id="2.40.10.10">
    <property type="entry name" value="Trypsin-like serine proteases"/>
    <property type="match status" value="1"/>
</dbReference>
<dbReference type="FunFam" id="2.40.10.10:FF:000024">
    <property type="entry name" value="Serine protease 53"/>
    <property type="match status" value="1"/>
</dbReference>
<dbReference type="PROSITE" id="PS00134">
    <property type="entry name" value="TRYPSIN_HIS"/>
    <property type="match status" value="1"/>
</dbReference>
<evidence type="ECO:0000259" key="9">
    <source>
        <dbReference type="PROSITE" id="PS51184"/>
    </source>
</evidence>
<sequence length="520" mass="57492">MMIKLLGFVLVTLAASVCGIAPLNTRIVGGEDAPAGAWPWQASLHINGRHSCGGTLINNQWILTAAHCFQRTSTSNVIVYLGRRFQQQPNENEVSRSVSEINNHPNYNSQTQDNDICLLKLSTPVSFTDYIRPICLAATGSTYAAGSNVWITGWGTINSGVSLPFPQTLQEVTVPVVSNAVCSSAYSLTSNMLCAGREGKDSCQGDSGGPLMTKSGSRWTQGGVVSFGIGCGQDGFPGVYSRVSEYESWINSRISSNQPGFMLVTPSSTSAGSRLACLYVAMLSLYSTDRLQDEGVCNIDVLDRSQLSHQQFIERYAYRRPVILRGLTDNTKFRFLCSKASLLTQFGDRTVELSTANTHSYKKVYVTFREYVGGLLRPQAPEALGSETLYFFGGNNVTEWNSLFQHYESPPYVLPHSSRAYSFGVAGPGTGVPFHWHGPGFAEVIYGKKRWFFYPPEREPHFDRNRTTLSWVTEVYPNLPEDEAPLECTLRPGEVLYFPDLWWHATLNLDTSVFISTFLG</sequence>
<dbReference type="PROSITE" id="PS00135">
    <property type="entry name" value="TRYPSIN_SER"/>
    <property type="match status" value="1"/>
</dbReference>
<dbReference type="SMART" id="SM00020">
    <property type="entry name" value="Tryp_SPc"/>
    <property type="match status" value="1"/>
</dbReference>
<dbReference type="InterPro" id="IPR041667">
    <property type="entry name" value="Cupin_8"/>
</dbReference>
<feature type="signal peptide" evidence="7">
    <location>
        <begin position="1"/>
        <end position="19"/>
    </location>
</feature>
<keyword evidence="5" id="KW-1015">Disulfide bond</keyword>
<evidence type="ECO:0000313" key="10">
    <source>
        <dbReference type="EMBL" id="TWW70359.1"/>
    </source>
</evidence>
<dbReference type="InterPro" id="IPR043504">
    <property type="entry name" value="Peptidase_S1_PA_chymotrypsin"/>
</dbReference>
<dbReference type="PANTHER" id="PTHR24252">
    <property type="entry name" value="ACROSIN-RELATED"/>
    <property type="match status" value="1"/>
</dbReference>
<keyword evidence="4 6" id="KW-0720">Serine protease</keyword>
<evidence type="ECO:0000256" key="1">
    <source>
        <dbReference type="ARBA" id="ARBA00022670"/>
    </source>
</evidence>
<dbReference type="InterPro" id="IPR003347">
    <property type="entry name" value="JmjC_dom"/>
</dbReference>
<reference evidence="10 11" key="1">
    <citation type="submission" date="2019-04" db="EMBL/GenBank/DDBJ databases">
        <title>Chromosome genome assembly for Takifugu flavidus.</title>
        <authorList>
            <person name="Xiao S."/>
        </authorList>
    </citation>
    <scope>NUCLEOTIDE SEQUENCE [LARGE SCALE GENOMIC DNA]</scope>
    <source>
        <strain evidence="10">HTHZ2018</strain>
        <tissue evidence="10">Muscle</tissue>
    </source>
</reference>
<dbReference type="CDD" id="cd00190">
    <property type="entry name" value="Tryp_SPc"/>
    <property type="match status" value="1"/>
</dbReference>
<dbReference type="InterPro" id="IPR009003">
    <property type="entry name" value="Peptidase_S1_PA"/>
</dbReference>
<keyword evidence="11" id="KW-1185">Reference proteome</keyword>
<evidence type="ECO:0000259" key="8">
    <source>
        <dbReference type="PROSITE" id="PS50240"/>
    </source>
</evidence>
<dbReference type="Proteomes" id="UP000324091">
    <property type="component" value="Chromosome 18"/>
</dbReference>
<protein>
    <submittedName>
        <fullName evidence="10">JmjC domain-containing protein 8</fullName>
    </submittedName>
</protein>
<evidence type="ECO:0000256" key="5">
    <source>
        <dbReference type="ARBA" id="ARBA00023157"/>
    </source>
</evidence>
<keyword evidence="2 7" id="KW-0732">Signal</keyword>
<evidence type="ECO:0000256" key="3">
    <source>
        <dbReference type="ARBA" id="ARBA00022801"/>
    </source>
</evidence>